<evidence type="ECO:0008006" key="5">
    <source>
        <dbReference type="Google" id="ProtNLM"/>
    </source>
</evidence>
<sequence>MKLNPNLAYNMSELSNFSEVLNVARDVADAAAAVHREHSGSIDPEEAFTKGRADFVSITDFEAQKVSIQIIKEFYPDHTIISEELPDNPGNLQETMGGAWIIDPLDGTTNYLHGHPMHCSSVAFSIDG</sequence>
<evidence type="ECO:0000256" key="1">
    <source>
        <dbReference type="ARBA" id="ARBA00022723"/>
    </source>
</evidence>
<dbReference type="InterPro" id="IPR000760">
    <property type="entry name" value="Inositol_monophosphatase-like"/>
</dbReference>
<dbReference type="AlphaFoldDB" id="A0A382N508"/>
<evidence type="ECO:0000256" key="2">
    <source>
        <dbReference type="ARBA" id="ARBA00022801"/>
    </source>
</evidence>
<protein>
    <recommendedName>
        <fullName evidence="5">Inositol monophosphatase</fullName>
    </recommendedName>
</protein>
<keyword evidence="2" id="KW-0378">Hydrolase</keyword>
<proteinExistence type="predicted"/>
<evidence type="ECO:0000313" key="4">
    <source>
        <dbReference type="EMBL" id="SVC56259.1"/>
    </source>
</evidence>
<accession>A0A382N508</accession>
<dbReference type="InterPro" id="IPR020583">
    <property type="entry name" value="Inositol_monoP_metal-BS"/>
</dbReference>
<keyword evidence="3" id="KW-0460">Magnesium</keyword>
<dbReference type="GO" id="GO:0006020">
    <property type="term" value="P:inositol metabolic process"/>
    <property type="evidence" value="ECO:0007669"/>
    <property type="project" value="TreeGrafter"/>
</dbReference>
<feature type="non-terminal residue" evidence="4">
    <location>
        <position position="128"/>
    </location>
</feature>
<gene>
    <name evidence="4" type="ORF">METZ01_LOCUS309113</name>
</gene>
<dbReference type="GO" id="GO:0046872">
    <property type="term" value="F:metal ion binding"/>
    <property type="evidence" value="ECO:0007669"/>
    <property type="project" value="UniProtKB-KW"/>
</dbReference>
<organism evidence="4">
    <name type="scientific">marine metagenome</name>
    <dbReference type="NCBI Taxonomy" id="408172"/>
    <lineage>
        <taxon>unclassified sequences</taxon>
        <taxon>metagenomes</taxon>
        <taxon>ecological metagenomes</taxon>
    </lineage>
</organism>
<name>A0A382N508_9ZZZZ</name>
<dbReference type="Gene3D" id="3.30.540.10">
    <property type="entry name" value="Fructose-1,6-Bisphosphatase, subunit A, domain 1"/>
    <property type="match status" value="1"/>
</dbReference>
<dbReference type="PANTHER" id="PTHR20854:SF4">
    <property type="entry name" value="INOSITOL-1-MONOPHOSPHATASE-RELATED"/>
    <property type="match status" value="1"/>
</dbReference>
<dbReference type="GO" id="GO:0007165">
    <property type="term" value="P:signal transduction"/>
    <property type="evidence" value="ECO:0007669"/>
    <property type="project" value="TreeGrafter"/>
</dbReference>
<dbReference type="PROSITE" id="PS00629">
    <property type="entry name" value="IMP_1"/>
    <property type="match status" value="1"/>
</dbReference>
<evidence type="ECO:0000256" key="3">
    <source>
        <dbReference type="ARBA" id="ARBA00022842"/>
    </source>
</evidence>
<dbReference type="EMBL" id="UINC01098047">
    <property type="protein sequence ID" value="SVC56259.1"/>
    <property type="molecule type" value="Genomic_DNA"/>
</dbReference>
<dbReference type="SUPFAM" id="SSF56655">
    <property type="entry name" value="Carbohydrate phosphatase"/>
    <property type="match status" value="1"/>
</dbReference>
<keyword evidence="1" id="KW-0479">Metal-binding</keyword>
<dbReference type="PRINTS" id="PR00377">
    <property type="entry name" value="IMPHPHTASES"/>
</dbReference>
<reference evidence="4" key="1">
    <citation type="submission" date="2018-05" db="EMBL/GenBank/DDBJ databases">
        <authorList>
            <person name="Lanie J.A."/>
            <person name="Ng W.-L."/>
            <person name="Kazmierczak K.M."/>
            <person name="Andrzejewski T.M."/>
            <person name="Davidsen T.M."/>
            <person name="Wayne K.J."/>
            <person name="Tettelin H."/>
            <person name="Glass J.I."/>
            <person name="Rusch D."/>
            <person name="Podicherti R."/>
            <person name="Tsui H.-C.T."/>
            <person name="Winkler M.E."/>
        </authorList>
    </citation>
    <scope>NUCLEOTIDE SEQUENCE</scope>
</reference>
<dbReference type="Pfam" id="PF00459">
    <property type="entry name" value="Inositol_P"/>
    <property type="match status" value="1"/>
</dbReference>
<dbReference type="GO" id="GO:0008934">
    <property type="term" value="F:inositol monophosphate 1-phosphatase activity"/>
    <property type="evidence" value="ECO:0007669"/>
    <property type="project" value="TreeGrafter"/>
</dbReference>
<dbReference type="PANTHER" id="PTHR20854">
    <property type="entry name" value="INOSITOL MONOPHOSPHATASE"/>
    <property type="match status" value="1"/>
</dbReference>